<dbReference type="RefSeq" id="WP_192392397.1">
    <property type="nucleotide sequence ID" value="NZ_CAJHIU010000001.1"/>
</dbReference>
<dbReference type="InterPro" id="IPR013986">
    <property type="entry name" value="DExx_box_DNA_helicase_dom_sf"/>
</dbReference>
<dbReference type="PANTHER" id="PTHR11070">
    <property type="entry name" value="UVRD / RECB / PCRA DNA HELICASE FAMILY MEMBER"/>
    <property type="match status" value="1"/>
</dbReference>
<dbReference type="Gene3D" id="1.10.486.10">
    <property type="entry name" value="PCRA, domain 4"/>
    <property type="match status" value="1"/>
</dbReference>
<comment type="similarity">
    <text evidence="1">Belongs to the helicase family. UvrD subfamily.</text>
</comment>
<keyword evidence="5 12" id="KW-0067">ATP-binding</keyword>
<evidence type="ECO:0000256" key="10">
    <source>
        <dbReference type="ARBA" id="ARBA00034923"/>
    </source>
</evidence>
<dbReference type="InterPro" id="IPR014017">
    <property type="entry name" value="DNA_helicase_UvrD-like_C"/>
</dbReference>
<keyword evidence="15" id="KW-1185">Reference proteome</keyword>
<comment type="catalytic activity">
    <reaction evidence="8">
        <text>Couples ATP hydrolysis with the unwinding of duplex DNA by translocating in the 3'-5' direction.</text>
        <dbReference type="EC" id="5.6.2.4"/>
    </reaction>
</comment>
<keyword evidence="7" id="KW-0413">Isomerase</keyword>
<evidence type="ECO:0000256" key="3">
    <source>
        <dbReference type="ARBA" id="ARBA00022801"/>
    </source>
</evidence>
<keyword evidence="6" id="KW-0238">DNA-binding</keyword>
<dbReference type="Proteomes" id="UP000641152">
    <property type="component" value="Unassembled WGS sequence"/>
</dbReference>
<evidence type="ECO:0000256" key="1">
    <source>
        <dbReference type="ARBA" id="ARBA00009922"/>
    </source>
</evidence>
<evidence type="ECO:0000256" key="11">
    <source>
        <dbReference type="ARBA" id="ARBA00048988"/>
    </source>
</evidence>
<dbReference type="Gene3D" id="3.40.50.300">
    <property type="entry name" value="P-loop containing nucleotide triphosphate hydrolases"/>
    <property type="match status" value="2"/>
</dbReference>
<dbReference type="EMBL" id="JACXST010000001">
    <property type="protein sequence ID" value="MBD9359523.1"/>
    <property type="molecule type" value="Genomic_DNA"/>
</dbReference>
<evidence type="ECO:0000256" key="2">
    <source>
        <dbReference type="ARBA" id="ARBA00022741"/>
    </source>
</evidence>
<evidence type="ECO:0000256" key="7">
    <source>
        <dbReference type="ARBA" id="ARBA00023235"/>
    </source>
</evidence>
<evidence type="ECO:0000256" key="6">
    <source>
        <dbReference type="ARBA" id="ARBA00023125"/>
    </source>
</evidence>
<evidence type="ECO:0000256" key="9">
    <source>
        <dbReference type="ARBA" id="ARBA00034808"/>
    </source>
</evidence>
<feature type="binding site" evidence="12">
    <location>
        <begin position="35"/>
        <end position="42"/>
    </location>
    <ligand>
        <name>ATP</name>
        <dbReference type="ChEBI" id="CHEBI:30616"/>
    </ligand>
</feature>
<keyword evidence="3 12" id="KW-0378">Hydrolase</keyword>
<dbReference type="Pfam" id="PF00580">
    <property type="entry name" value="UvrD-helicase"/>
    <property type="match status" value="1"/>
</dbReference>
<dbReference type="PANTHER" id="PTHR11070:SF2">
    <property type="entry name" value="ATP-DEPENDENT DNA HELICASE SRS2"/>
    <property type="match status" value="1"/>
</dbReference>
<dbReference type="GO" id="GO:0004386">
    <property type="term" value="F:helicase activity"/>
    <property type="evidence" value="ECO:0007669"/>
    <property type="project" value="UniProtKB-KW"/>
</dbReference>
<dbReference type="SUPFAM" id="SSF52540">
    <property type="entry name" value="P-loop containing nucleoside triphosphate hydrolases"/>
    <property type="match status" value="1"/>
</dbReference>
<name>A0ABR9D8U5_9GAMM</name>
<reference evidence="14 15" key="1">
    <citation type="submission" date="2020-09" db="EMBL/GenBank/DDBJ databases">
        <title>Methylomonas albis sp. nov. and Methylomonas fluvii sp. nov.: Two cold-adapted methanotrophs from the River Elbe and an amended description of Methylovulum psychrotolerans strain Eb1.</title>
        <authorList>
            <person name="Bussmann I.K."/>
            <person name="Klings K.-W."/>
            <person name="Warnstedt J."/>
            <person name="Hoppert M."/>
            <person name="Saborowski A."/>
            <person name="Horn F."/>
            <person name="Liebner S."/>
        </authorList>
    </citation>
    <scope>NUCLEOTIDE SEQUENCE [LARGE SCALE GENOMIC DNA]</scope>
    <source>
        <strain evidence="14 15">EbB</strain>
    </source>
</reference>
<evidence type="ECO:0000313" key="14">
    <source>
        <dbReference type="EMBL" id="MBD9359523.1"/>
    </source>
</evidence>
<dbReference type="InterPro" id="IPR027417">
    <property type="entry name" value="P-loop_NTPase"/>
</dbReference>
<gene>
    <name evidence="14" type="ORF">EBB_02980</name>
</gene>
<dbReference type="InterPro" id="IPR014016">
    <property type="entry name" value="UvrD-like_ATP-bd"/>
</dbReference>
<keyword evidence="2 12" id="KW-0547">Nucleotide-binding</keyword>
<sequence length="587" mass="65097">MSALAPPYLKVAEDLRGNEDQWRAYRSSGNCVILAGPGSGKTKTITVKIAQLIAEDVRRPRRIACITYSNACVGELRSRLTKLGVDDGDRLSLSTVHSFCLTELVLPYAAMAGLDVPNPLVVASPRQARSLFGDAYRRQLGGNAPGWFRIASDKLRRTIPDRGSDEWHAWDGRETEVVEAYETLLLQNGLIDFDGLVLAGLQLIEKHEWIRRAIRAKYPVVVIDEYQDLGLPLHRIVLALLRAGVRIVAVGDPDQSIYGFTGAQPGLLRALAGLRQMESVALKLNYRCADRIIAASMALLPEPAEFQSHDGRSGEIQIHRLECGIREQADYALQMLVPALLKANPSWVPGDIALLYRTLNEGSPIAQAADALSLRYFRLDNGSPIKRTRLSEWLMDAARWCSGGWQTGEVSLSQLLKAWRRMYRSVMNESELLTARKHLITALFSLRGGALPLHRWILALRRDVLNEMLEQEPGLADEKDNLEELINAAAKGGILQGFTVEIFGNQGKSPDQLNLMTLHSSKGLEFQAVIMIGLENGVFPSGFDRTDEQLKEASRLFYVGLTRAKTQVHLIYDSVESPLITSIRAAT</sequence>
<evidence type="ECO:0000256" key="8">
    <source>
        <dbReference type="ARBA" id="ARBA00034617"/>
    </source>
</evidence>
<proteinExistence type="inferred from homology"/>
<dbReference type="PROSITE" id="PS51198">
    <property type="entry name" value="UVRD_HELICASE_ATP_BIND"/>
    <property type="match status" value="1"/>
</dbReference>
<evidence type="ECO:0000259" key="13">
    <source>
        <dbReference type="PROSITE" id="PS51198"/>
    </source>
</evidence>
<protein>
    <recommendedName>
        <fullName evidence="9">DNA 3'-5' helicase</fullName>
        <ecNumber evidence="9">5.6.2.4</ecNumber>
    </recommendedName>
    <alternativeName>
        <fullName evidence="10">DNA 3'-5' helicase II</fullName>
    </alternativeName>
</protein>
<dbReference type="Gene3D" id="1.10.10.160">
    <property type="match status" value="1"/>
</dbReference>
<comment type="catalytic activity">
    <reaction evidence="11">
        <text>ATP + H2O = ADP + phosphate + H(+)</text>
        <dbReference type="Rhea" id="RHEA:13065"/>
        <dbReference type="ChEBI" id="CHEBI:15377"/>
        <dbReference type="ChEBI" id="CHEBI:15378"/>
        <dbReference type="ChEBI" id="CHEBI:30616"/>
        <dbReference type="ChEBI" id="CHEBI:43474"/>
        <dbReference type="ChEBI" id="CHEBI:456216"/>
        <dbReference type="EC" id="5.6.2.4"/>
    </reaction>
</comment>
<dbReference type="Pfam" id="PF13361">
    <property type="entry name" value="UvrD_C"/>
    <property type="match status" value="1"/>
</dbReference>
<comment type="caution">
    <text evidence="14">The sequence shown here is derived from an EMBL/GenBank/DDBJ whole genome shotgun (WGS) entry which is preliminary data.</text>
</comment>
<evidence type="ECO:0000256" key="5">
    <source>
        <dbReference type="ARBA" id="ARBA00022840"/>
    </source>
</evidence>
<accession>A0ABR9D8U5</accession>
<organism evidence="14 15">
    <name type="scientific">Methylomonas fluvii</name>
    <dbReference type="NCBI Taxonomy" id="1854564"/>
    <lineage>
        <taxon>Bacteria</taxon>
        <taxon>Pseudomonadati</taxon>
        <taxon>Pseudomonadota</taxon>
        <taxon>Gammaproteobacteria</taxon>
        <taxon>Methylococcales</taxon>
        <taxon>Methylococcaceae</taxon>
        <taxon>Methylomonas</taxon>
    </lineage>
</organism>
<dbReference type="CDD" id="cd17932">
    <property type="entry name" value="DEXQc_UvrD"/>
    <property type="match status" value="1"/>
</dbReference>
<evidence type="ECO:0000313" key="15">
    <source>
        <dbReference type="Proteomes" id="UP000641152"/>
    </source>
</evidence>
<dbReference type="InterPro" id="IPR000212">
    <property type="entry name" value="DNA_helicase_UvrD/REP"/>
</dbReference>
<dbReference type="EC" id="5.6.2.4" evidence="9"/>
<evidence type="ECO:0000256" key="4">
    <source>
        <dbReference type="ARBA" id="ARBA00022806"/>
    </source>
</evidence>
<evidence type="ECO:0000256" key="12">
    <source>
        <dbReference type="PROSITE-ProRule" id="PRU00560"/>
    </source>
</evidence>
<keyword evidence="4 12" id="KW-0347">Helicase</keyword>
<feature type="domain" description="UvrD-like helicase ATP-binding" evidence="13">
    <location>
        <begin position="14"/>
        <end position="289"/>
    </location>
</feature>